<accession>A0A5C3KKH7</accession>
<feature type="compositionally biased region" description="Low complexity" evidence="1">
    <location>
        <begin position="19"/>
        <end position="44"/>
    </location>
</feature>
<feature type="compositionally biased region" description="Low complexity" evidence="1">
    <location>
        <begin position="213"/>
        <end position="249"/>
    </location>
</feature>
<keyword evidence="3" id="KW-1185">Reference proteome</keyword>
<feature type="compositionally biased region" description="Basic and acidic residues" evidence="1">
    <location>
        <begin position="1"/>
        <end position="13"/>
    </location>
</feature>
<feature type="region of interest" description="Disordered" evidence="1">
    <location>
        <begin position="1"/>
        <end position="128"/>
    </location>
</feature>
<sequence length="588" mass="61900">MKRAEEMLEKERVMQVLKSSNPSSSSIHGGPFFKPAVPVPAAGKRSPVKTLFPPNRSSSSSSSHRHTASTSSHHVPAFPLQRQPGLDARTASSSSASSFGGDGDGDDCQSRSHGGYPSGGAVKGHRRTATTIGVGVGVGERVRDRVVDGGMDWDLHRHRHVQQQPSPPMSTSSLEQVALAAAPERAKVKSRPPTPPTSLYIPQDSPRKRTADTNTNTNRSDMNNTMNTMSRMNTTNAMNMNTNTSGSTMIGSDPGPGQGAKAKAKRPVPLSGASNLRAEAAKKGPPPPPPPHHVVNDAGAGVAPPPMHPDRVGRAGAVGGAKVAAARSRGRSSPMRGATFDEVYGVRRGGAAVRQGGDGVGVDEDGEEGVVLEVVSPFDANASPGLSGLNVYTGPGVGQEYGQGGGVRRFGSASASASQSNSRSQSQSRSQSRRAGGIGTGRAAGHRRTGSSSPYTRSPSGSPFSSTPSSPLVRSGAMEQAITRRRRGCLGVVVCIIRVRVLGVCIRLEGLVWMRVGVGVLVRPLCLRLVRRFRLVRLVRLSLLVRLVQLAQLGAPCGRRVRSRMGMLRVGWGGRRGRRVCSIFRLVL</sequence>
<feature type="region of interest" description="Disordered" evidence="1">
    <location>
        <begin position="160"/>
        <end position="338"/>
    </location>
</feature>
<reference evidence="2 3" key="1">
    <citation type="journal article" date="2019" name="Nat. Ecol. Evol.">
        <title>Megaphylogeny resolves global patterns of mushroom evolution.</title>
        <authorList>
            <person name="Varga T."/>
            <person name="Krizsan K."/>
            <person name="Foldi C."/>
            <person name="Dima B."/>
            <person name="Sanchez-Garcia M."/>
            <person name="Sanchez-Ramirez S."/>
            <person name="Szollosi G.J."/>
            <person name="Szarkandi J.G."/>
            <person name="Papp V."/>
            <person name="Albert L."/>
            <person name="Andreopoulos W."/>
            <person name="Angelini C."/>
            <person name="Antonin V."/>
            <person name="Barry K.W."/>
            <person name="Bougher N.L."/>
            <person name="Buchanan P."/>
            <person name="Buyck B."/>
            <person name="Bense V."/>
            <person name="Catcheside P."/>
            <person name="Chovatia M."/>
            <person name="Cooper J."/>
            <person name="Damon W."/>
            <person name="Desjardin D."/>
            <person name="Finy P."/>
            <person name="Geml J."/>
            <person name="Haridas S."/>
            <person name="Hughes K."/>
            <person name="Justo A."/>
            <person name="Karasinski D."/>
            <person name="Kautmanova I."/>
            <person name="Kiss B."/>
            <person name="Kocsube S."/>
            <person name="Kotiranta H."/>
            <person name="LaButti K.M."/>
            <person name="Lechner B.E."/>
            <person name="Liimatainen K."/>
            <person name="Lipzen A."/>
            <person name="Lukacs Z."/>
            <person name="Mihaltcheva S."/>
            <person name="Morgado L.N."/>
            <person name="Niskanen T."/>
            <person name="Noordeloos M.E."/>
            <person name="Ohm R.A."/>
            <person name="Ortiz-Santana B."/>
            <person name="Ovrebo C."/>
            <person name="Racz N."/>
            <person name="Riley R."/>
            <person name="Savchenko A."/>
            <person name="Shiryaev A."/>
            <person name="Soop K."/>
            <person name="Spirin V."/>
            <person name="Szebenyi C."/>
            <person name="Tomsovsky M."/>
            <person name="Tulloss R.E."/>
            <person name="Uehling J."/>
            <person name="Grigoriev I.V."/>
            <person name="Vagvolgyi C."/>
            <person name="Papp T."/>
            <person name="Martin F.M."/>
            <person name="Miettinen O."/>
            <person name="Hibbett D.S."/>
            <person name="Nagy L.G."/>
        </authorList>
    </citation>
    <scope>NUCLEOTIDE SEQUENCE [LARGE SCALE GENOMIC DNA]</scope>
    <source>
        <strain evidence="2 3">CBS 121175</strain>
    </source>
</reference>
<proteinExistence type="predicted"/>
<feature type="region of interest" description="Disordered" evidence="1">
    <location>
        <begin position="400"/>
        <end position="477"/>
    </location>
</feature>
<dbReference type="AlphaFoldDB" id="A0A5C3KKH7"/>
<name>A0A5C3KKH7_COPMA</name>
<evidence type="ECO:0000313" key="3">
    <source>
        <dbReference type="Proteomes" id="UP000307440"/>
    </source>
</evidence>
<protein>
    <submittedName>
        <fullName evidence="2">Uncharacterized protein</fullName>
    </submittedName>
</protein>
<feature type="compositionally biased region" description="Low complexity" evidence="1">
    <location>
        <begin position="320"/>
        <end position="338"/>
    </location>
</feature>
<organism evidence="2 3">
    <name type="scientific">Coprinopsis marcescibilis</name>
    <name type="common">Agaric fungus</name>
    <name type="synonym">Psathyrella marcescibilis</name>
    <dbReference type="NCBI Taxonomy" id="230819"/>
    <lineage>
        <taxon>Eukaryota</taxon>
        <taxon>Fungi</taxon>
        <taxon>Dikarya</taxon>
        <taxon>Basidiomycota</taxon>
        <taxon>Agaricomycotina</taxon>
        <taxon>Agaricomycetes</taxon>
        <taxon>Agaricomycetidae</taxon>
        <taxon>Agaricales</taxon>
        <taxon>Agaricineae</taxon>
        <taxon>Psathyrellaceae</taxon>
        <taxon>Coprinopsis</taxon>
    </lineage>
</organism>
<feature type="compositionally biased region" description="Low complexity" evidence="1">
    <location>
        <begin position="412"/>
        <end position="435"/>
    </location>
</feature>
<feature type="compositionally biased region" description="Low complexity" evidence="1">
    <location>
        <begin position="450"/>
        <end position="471"/>
    </location>
</feature>
<feature type="compositionally biased region" description="Low complexity" evidence="1">
    <location>
        <begin position="56"/>
        <end position="74"/>
    </location>
</feature>
<evidence type="ECO:0000256" key="1">
    <source>
        <dbReference type="SAM" id="MobiDB-lite"/>
    </source>
</evidence>
<evidence type="ECO:0000313" key="2">
    <source>
        <dbReference type="EMBL" id="TFK20694.1"/>
    </source>
</evidence>
<gene>
    <name evidence="2" type="ORF">FA15DRAFT_114885</name>
</gene>
<dbReference type="Proteomes" id="UP000307440">
    <property type="component" value="Unassembled WGS sequence"/>
</dbReference>
<dbReference type="EMBL" id="ML210291">
    <property type="protein sequence ID" value="TFK20694.1"/>
    <property type="molecule type" value="Genomic_DNA"/>
</dbReference>